<keyword evidence="3 6" id="KW-0812">Transmembrane</keyword>
<dbReference type="PANTHER" id="PTHR42682:SF4">
    <property type="entry name" value="NADH-UBIQUINONE_PLASTOQUINONE"/>
    <property type="match status" value="1"/>
</dbReference>
<dbReference type="AlphaFoldDB" id="A0A382WM93"/>
<feature type="non-terminal residue" evidence="7">
    <location>
        <position position="132"/>
    </location>
</feature>
<feature type="transmembrane region" description="Helical" evidence="6">
    <location>
        <begin position="91"/>
        <end position="113"/>
    </location>
</feature>
<dbReference type="GO" id="GO:0005886">
    <property type="term" value="C:plasma membrane"/>
    <property type="evidence" value="ECO:0007669"/>
    <property type="project" value="UniProtKB-SubCell"/>
</dbReference>
<evidence type="ECO:0000256" key="1">
    <source>
        <dbReference type="ARBA" id="ARBA00004651"/>
    </source>
</evidence>
<feature type="transmembrane region" description="Helical" evidence="6">
    <location>
        <begin position="59"/>
        <end position="79"/>
    </location>
</feature>
<evidence type="ECO:0000256" key="3">
    <source>
        <dbReference type="ARBA" id="ARBA00022692"/>
    </source>
</evidence>
<accession>A0A382WM93</accession>
<evidence type="ECO:0000313" key="7">
    <source>
        <dbReference type="EMBL" id="SVD59425.1"/>
    </source>
</evidence>
<dbReference type="EMBL" id="UINC01160653">
    <property type="protein sequence ID" value="SVD59425.1"/>
    <property type="molecule type" value="Genomic_DNA"/>
</dbReference>
<organism evidence="7">
    <name type="scientific">marine metagenome</name>
    <dbReference type="NCBI Taxonomy" id="408172"/>
    <lineage>
        <taxon>unclassified sequences</taxon>
        <taxon>metagenomes</taxon>
        <taxon>ecological metagenomes</taxon>
    </lineage>
</organism>
<keyword evidence="5 6" id="KW-0472">Membrane</keyword>
<dbReference type="InterPro" id="IPR052175">
    <property type="entry name" value="ComplexI-like_HydComp"/>
</dbReference>
<keyword evidence="2" id="KW-1003">Cell membrane</keyword>
<evidence type="ECO:0000256" key="4">
    <source>
        <dbReference type="ARBA" id="ARBA00022989"/>
    </source>
</evidence>
<evidence type="ECO:0008006" key="8">
    <source>
        <dbReference type="Google" id="ProtNLM"/>
    </source>
</evidence>
<comment type="subcellular location">
    <subcellularLocation>
        <location evidence="1">Cell membrane</location>
        <topology evidence="1">Multi-pass membrane protein</topology>
    </subcellularLocation>
</comment>
<name>A0A382WM93_9ZZZZ</name>
<sequence length="132" mass="14407">MILILGAVLVPLLRGWARNIYMVALPIIGLASVLALPDGNHFELQMFNYNLVPVRVDSLSTVFGIIFHVAAILSVVYAFHIRDAVQQTAGLIYAGAAIGGTFAGDLITLFIYWELTAIASVFLIWASRTERS</sequence>
<protein>
    <recommendedName>
        <fullName evidence="8">NADH:quinone oxidoreductase/Mrp antiporter membrane subunit domain-containing protein</fullName>
    </recommendedName>
</protein>
<dbReference type="PANTHER" id="PTHR42682">
    <property type="entry name" value="HYDROGENASE-4 COMPONENT F"/>
    <property type="match status" value="1"/>
</dbReference>
<evidence type="ECO:0000256" key="5">
    <source>
        <dbReference type="ARBA" id="ARBA00023136"/>
    </source>
</evidence>
<reference evidence="7" key="1">
    <citation type="submission" date="2018-05" db="EMBL/GenBank/DDBJ databases">
        <authorList>
            <person name="Lanie J.A."/>
            <person name="Ng W.-L."/>
            <person name="Kazmierczak K.M."/>
            <person name="Andrzejewski T.M."/>
            <person name="Davidsen T.M."/>
            <person name="Wayne K.J."/>
            <person name="Tettelin H."/>
            <person name="Glass J.I."/>
            <person name="Rusch D."/>
            <person name="Podicherti R."/>
            <person name="Tsui H.-C.T."/>
            <person name="Winkler M.E."/>
        </authorList>
    </citation>
    <scope>NUCLEOTIDE SEQUENCE</scope>
</reference>
<evidence type="ECO:0000256" key="6">
    <source>
        <dbReference type="SAM" id="Phobius"/>
    </source>
</evidence>
<proteinExistence type="predicted"/>
<gene>
    <name evidence="7" type="ORF">METZ01_LOCUS412279</name>
</gene>
<evidence type="ECO:0000256" key="2">
    <source>
        <dbReference type="ARBA" id="ARBA00022475"/>
    </source>
</evidence>
<keyword evidence="4 6" id="KW-1133">Transmembrane helix</keyword>